<evidence type="ECO:0000256" key="6">
    <source>
        <dbReference type="ARBA" id="ARBA00023235"/>
    </source>
</evidence>
<comment type="function">
    <text evidence="7">Chaperone involved in the correct folding and assembly of outer membrane proteins. Recognizes specific patterns of aromatic residues and the orientation of their side chains, which are found more frequently in integral outer membrane proteins. May act in both early periplasmic and late outer membrane-associated steps of protein maturation.</text>
</comment>
<organism evidence="9 10">
    <name type="scientific">Thermithiobacillus plumbiphilus</name>
    <dbReference type="NCBI Taxonomy" id="1729899"/>
    <lineage>
        <taxon>Bacteria</taxon>
        <taxon>Pseudomonadati</taxon>
        <taxon>Pseudomonadota</taxon>
        <taxon>Acidithiobacillia</taxon>
        <taxon>Acidithiobacillales</taxon>
        <taxon>Thermithiobacillaceae</taxon>
        <taxon>Thermithiobacillus</taxon>
    </lineage>
</organism>
<dbReference type="PROSITE" id="PS01096">
    <property type="entry name" value="PPIC_PPIASE_1"/>
    <property type="match status" value="1"/>
</dbReference>
<dbReference type="Gene3D" id="3.10.50.40">
    <property type="match status" value="2"/>
</dbReference>
<dbReference type="PANTHER" id="PTHR47637:SF1">
    <property type="entry name" value="CHAPERONE SURA"/>
    <property type="match status" value="1"/>
</dbReference>
<dbReference type="EC" id="5.2.1.8" evidence="7"/>
<feature type="chain" id="PRO_5044904567" description="Chaperone SurA" evidence="7">
    <location>
        <begin position="30"/>
        <end position="482"/>
    </location>
</feature>
<dbReference type="InterPro" id="IPR000297">
    <property type="entry name" value="PPIase_PpiC"/>
</dbReference>
<proteinExistence type="inferred from homology"/>
<feature type="signal peptide" evidence="7">
    <location>
        <begin position="1"/>
        <end position="29"/>
    </location>
</feature>
<keyword evidence="5 7" id="KW-0143">Chaperone</keyword>
<comment type="catalytic activity">
    <reaction evidence="7">
        <text>[protein]-peptidylproline (omega=180) = [protein]-peptidylproline (omega=0)</text>
        <dbReference type="Rhea" id="RHEA:16237"/>
        <dbReference type="Rhea" id="RHEA-COMP:10747"/>
        <dbReference type="Rhea" id="RHEA-COMP:10748"/>
        <dbReference type="ChEBI" id="CHEBI:83833"/>
        <dbReference type="ChEBI" id="CHEBI:83834"/>
        <dbReference type="EC" id="5.2.1.8"/>
    </reaction>
</comment>
<comment type="subcellular location">
    <subcellularLocation>
        <location evidence="7">Periplasm</location>
    </subcellularLocation>
    <text evidence="7">Is capable of associating with the outer membrane.</text>
</comment>
<dbReference type="PROSITE" id="PS51257">
    <property type="entry name" value="PROKAR_LIPOPROTEIN"/>
    <property type="match status" value="1"/>
</dbReference>
<dbReference type="Proteomes" id="UP001446205">
    <property type="component" value="Unassembled WGS sequence"/>
</dbReference>
<evidence type="ECO:0000256" key="3">
    <source>
        <dbReference type="ARBA" id="ARBA00022764"/>
    </source>
</evidence>
<accession>A0ABU9D9R0</accession>
<evidence type="ECO:0000313" key="10">
    <source>
        <dbReference type="Proteomes" id="UP001446205"/>
    </source>
</evidence>
<dbReference type="Pfam" id="PF00639">
    <property type="entry name" value="Rotamase"/>
    <property type="match status" value="2"/>
</dbReference>
<dbReference type="EMBL" id="JBBPCO010000005">
    <property type="protein sequence ID" value="MEK8089430.1"/>
    <property type="molecule type" value="Genomic_DNA"/>
</dbReference>
<dbReference type="RefSeq" id="WP_341370489.1">
    <property type="nucleotide sequence ID" value="NZ_JBBPCO010000005.1"/>
</dbReference>
<feature type="domain" description="PpiC" evidence="8">
    <location>
        <begin position="327"/>
        <end position="426"/>
    </location>
</feature>
<name>A0ABU9D9R0_9PROT</name>
<evidence type="ECO:0000256" key="2">
    <source>
        <dbReference type="ARBA" id="ARBA00022737"/>
    </source>
</evidence>
<dbReference type="GO" id="GO:0003755">
    <property type="term" value="F:peptidyl-prolyl cis-trans isomerase activity"/>
    <property type="evidence" value="ECO:0007669"/>
    <property type="project" value="UniProtKB-EC"/>
</dbReference>
<feature type="domain" description="PpiC" evidence="8">
    <location>
        <begin position="218"/>
        <end position="319"/>
    </location>
</feature>
<dbReference type="SUPFAM" id="SSF109998">
    <property type="entry name" value="Triger factor/SurA peptide-binding domain-like"/>
    <property type="match status" value="1"/>
</dbReference>
<dbReference type="InterPro" id="IPR023034">
    <property type="entry name" value="PPIase_SurA"/>
</dbReference>
<evidence type="ECO:0000259" key="8">
    <source>
        <dbReference type="PROSITE" id="PS50198"/>
    </source>
</evidence>
<dbReference type="InterPro" id="IPR015391">
    <property type="entry name" value="SurA_N"/>
</dbReference>
<gene>
    <name evidence="7" type="primary">surA</name>
    <name evidence="9" type="ORF">WOB96_06580</name>
</gene>
<keyword evidence="10" id="KW-1185">Reference proteome</keyword>
<dbReference type="PROSITE" id="PS50198">
    <property type="entry name" value="PPIC_PPIASE_2"/>
    <property type="match status" value="2"/>
</dbReference>
<dbReference type="InterPro" id="IPR046357">
    <property type="entry name" value="PPIase_dom_sf"/>
</dbReference>
<evidence type="ECO:0000313" key="9">
    <source>
        <dbReference type="EMBL" id="MEK8089430.1"/>
    </source>
</evidence>
<dbReference type="InterPro" id="IPR023058">
    <property type="entry name" value="PPIase_PpiC_CS"/>
</dbReference>
<dbReference type="PANTHER" id="PTHR47637">
    <property type="entry name" value="CHAPERONE SURA"/>
    <property type="match status" value="1"/>
</dbReference>
<comment type="domain">
    <text evidence="7">The PPIase activity resides only in the second parvulin domain. The N-terminal region and the C-terminal tail are necessary and sufficient for the chaperone activity of SurA. The PPIase activity is dispensable for SurA to function as a chaperone. The N-terminal region and the C-terminal tail are also required for porin recognition.</text>
</comment>
<protein>
    <recommendedName>
        <fullName evidence="7">Chaperone SurA</fullName>
    </recommendedName>
    <alternativeName>
        <fullName evidence="7">Peptidyl-prolyl cis-trans isomerase SurA</fullName>
        <shortName evidence="7">PPIase SurA</shortName>
        <ecNumber evidence="7">5.2.1.8</ecNumber>
    </alternativeName>
    <alternativeName>
        <fullName evidence="7">Rotamase SurA</fullName>
    </alternativeName>
</protein>
<reference evidence="9 10" key="1">
    <citation type="submission" date="2024-04" db="EMBL/GenBank/DDBJ databases">
        <authorList>
            <person name="Abashina T."/>
            <person name="Shaikin A."/>
        </authorList>
    </citation>
    <scope>NUCLEOTIDE SEQUENCE [LARGE SCALE GENOMIC DNA]</scope>
    <source>
        <strain evidence="9 10">AAFK</strain>
    </source>
</reference>
<dbReference type="InterPro" id="IPR050280">
    <property type="entry name" value="OMP_Chaperone_SurA"/>
</dbReference>
<dbReference type="HAMAP" id="MF_01183">
    <property type="entry name" value="Chaperone_SurA"/>
    <property type="match status" value="1"/>
</dbReference>
<keyword evidence="6 7" id="KW-0413">Isomerase</keyword>
<dbReference type="SUPFAM" id="SSF54534">
    <property type="entry name" value="FKBP-like"/>
    <property type="match status" value="2"/>
</dbReference>
<keyword evidence="3 7" id="KW-0574">Periplasm</keyword>
<evidence type="ECO:0000256" key="7">
    <source>
        <dbReference type="HAMAP-Rule" id="MF_01183"/>
    </source>
</evidence>
<evidence type="ECO:0000256" key="5">
    <source>
        <dbReference type="ARBA" id="ARBA00023186"/>
    </source>
</evidence>
<sequence precursor="true">MMLKASRQHGLQIGLALLLGCLAAQTGLAADDFVDRNTRIAPAPGSQPVAPAEAAPTQAAPAIQGLQAPVEPLDRVEAVVNTDIITASELNERVAAIAASLSAEGADRLPPENVLRRQVLDRMILDRIQLQLAERSGIRVDDASIDQAIQNIARQNNLSVEQFREELGREGRDYARFRQEIRDRIALARLAQREVESRVTVTADEENTLVKQAGAQWGNSYDLQHLFIALPDNASPAQVSQAQSKAEALRARLERGEDFAKLALAEGDGQDALQGGRLGEKRAGELPPEFVRVFNTMQAGQISPVLRTPIGFHIFKLLDKKEGKPTVPEMAARHILIQAKTPEEFAEAERKIGQIQRQLLQGRDFATLAREYSQDPGSASKGGDLGWVRPGVMVPSFEQALFALKPGEISGPVRSTYGIHLIQAIAQRQQEVPEKDIRQAARSQLQNRKTQERMEQWLREIRAESYVKILDPALQGGAADAA</sequence>
<dbReference type="Gene3D" id="1.10.4030.10">
    <property type="entry name" value="Porin chaperone SurA, peptide-binding domain"/>
    <property type="match status" value="1"/>
</dbReference>
<dbReference type="InterPro" id="IPR027304">
    <property type="entry name" value="Trigger_fact/SurA_dom_sf"/>
</dbReference>
<comment type="caution">
    <text evidence="9">The sequence shown here is derived from an EMBL/GenBank/DDBJ whole genome shotgun (WGS) entry which is preliminary data.</text>
</comment>
<keyword evidence="4 7" id="KW-0697">Rotamase</keyword>
<keyword evidence="1 7" id="KW-0732">Signal</keyword>
<dbReference type="Pfam" id="PF09312">
    <property type="entry name" value="SurA_N"/>
    <property type="match status" value="1"/>
</dbReference>
<keyword evidence="2 7" id="KW-0677">Repeat</keyword>
<evidence type="ECO:0000256" key="1">
    <source>
        <dbReference type="ARBA" id="ARBA00022729"/>
    </source>
</evidence>
<evidence type="ECO:0000256" key="4">
    <source>
        <dbReference type="ARBA" id="ARBA00023110"/>
    </source>
</evidence>